<dbReference type="Pfam" id="PF00651">
    <property type="entry name" value="BTB"/>
    <property type="match status" value="1"/>
</dbReference>
<dbReference type="PANTHER" id="PTHR45632:SF3">
    <property type="entry name" value="KELCH-LIKE PROTEIN 32"/>
    <property type="match status" value="1"/>
</dbReference>
<dbReference type="SUPFAM" id="SSF54695">
    <property type="entry name" value="POZ domain"/>
    <property type="match status" value="1"/>
</dbReference>
<evidence type="ECO:0000256" key="2">
    <source>
        <dbReference type="ARBA" id="ARBA00022737"/>
    </source>
</evidence>
<accession>A0AAD9NKL4</accession>
<dbReference type="Gene3D" id="1.25.40.420">
    <property type="match status" value="1"/>
</dbReference>
<keyword evidence="1" id="KW-0880">Kelch repeat</keyword>
<name>A0AAD9NKL4_RIDPI</name>
<dbReference type="PANTHER" id="PTHR45632">
    <property type="entry name" value="LD33804P"/>
    <property type="match status" value="1"/>
</dbReference>
<dbReference type="SUPFAM" id="SSF117281">
    <property type="entry name" value="Kelch motif"/>
    <property type="match status" value="1"/>
</dbReference>
<feature type="domain" description="BTB" evidence="3">
    <location>
        <begin position="14"/>
        <end position="80"/>
    </location>
</feature>
<dbReference type="Pfam" id="PF07707">
    <property type="entry name" value="BACK"/>
    <property type="match status" value="1"/>
</dbReference>
<dbReference type="InterPro" id="IPR011705">
    <property type="entry name" value="BACK"/>
</dbReference>
<evidence type="ECO:0000259" key="3">
    <source>
        <dbReference type="PROSITE" id="PS50097"/>
    </source>
</evidence>
<dbReference type="SMART" id="SM00225">
    <property type="entry name" value="BTB"/>
    <property type="match status" value="1"/>
</dbReference>
<dbReference type="InterPro" id="IPR000210">
    <property type="entry name" value="BTB/POZ_dom"/>
</dbReference>
<evidence type="ECO:0000313" key="4">
    <source>
        <dbReference type="EMBL" id="KAK2173752.1"/>
    </source>
</evidence>
<dbReference type="InterPro" id="IPR006652">
    <property type="entry name" value="Kelch_1"/>
</dbReference>
<dbReference type="AlphaFoldDB" id="A0AAD9NKL4"/>
<protein>
    <recommendedName>
        <fullName evidence="3">BTB domain-containing protein</fullName>
    </recommendedName>
</protein>
<dbReference type="InterPro" id="IPR015915">
    <property type="entry name" value="Kelch-typ_b-propeller"/>
</dbReference>
<dbReference type="Gene3D" id="3.30.710.10">
    <property type="entry name" value="Potassium Channel Kv1.1, Chain A"/>
    <property type="match status" value="1"/>
</dbReference>
<dbReference type="InterPro" id="IPR017096">
    <property type="entry name" value="BTB-kelch_protein"/>
</dbReference>
<organism evidence="4 5">
    <name type="scientific">Ridgeia piscesae</name>
    <name type="common">Tubeworm</name>
    <dbReference type="NCBI Taxonomy" id="27915"/>
    <lineage>
        <taxon>Eukaryota</taxon>
        <taxon>Metazoa</taxon>
        <taxon>Spiralia</taxon>
        <taxon>Lophotrochozoa</taxon>
        <taxon>Annelida</taxon>
        <taxon>Polychaeta</taxon>
        <taxon>Sedentaria</taxon>
        <taxon>Canalipalpata</taxon>
        <taxon>Sabellida</taxon>
        <taxon>Siboglinidae</taxon>
        <taxon>Ridgeia</taxon>
    </lineage>
</organism>
<dbReference type="PIRSF" id="PIRSF037037">
    <property type="entry name" value="Kelch-like_protein_gigaxonin"/>
    <property type="match status" value="1"/>
</dbReference>
<dbReference type="Proteomes" id="UP001209878">
    <property type="component" value="Unassembled WGS sequence"/>
</dbReference>
<dbReference type="PROSITE" id="PS50097">
    <property type="entry name" value="BTB"/>
    <property type="match status" value="1"/>
</dbReference>
<evidence type="ECO:0000256" key="1">
    <source>
        <dbReference type="ARBA" id="ARBA00022441"/>
    </source>
</evidence>
<gene>
    <name evidence="4" type="ORF">NP493_849g01029</name>
</gene>
<evidence type="ECO:0000313" key="5">
    <source>
        <dbReference type="Proteomes" id="UP001209878"/>
    </source>
</evidence>
<dbReference type="Pfam" id="PF01344">
    <property type="entry name" value="Kelch_1"/>
    <property type="match status" value="1"/>
</dbReference>
<dbReference type="Gene3D" id="2.120.10.80">
    <property type="entry name" value="Kelch-type beta propeller"/>
    <property type="match status" value="1"/>
</dbReference>
<reference evidence="4" key="1">
    <citation type="journal article" date="2023" name="Mol. Biol. Evol.">
        <title>Third-Generation Sequencing Reveals the Adaptive Role of the Epigenome in Three Deep-Sea Polychaetes.</title>
        <authorList>
            <person name="Perez M."/>
            <person name="Aroh O."/>
            <person name="Sun Y."/>
            <person name="Lan Y."/>
            <person name="Juniper S.K."/>
            <person name="Young C.R."/>
            <person name="Angers B."/>
            <person name="Qian P.Y."/>
        </authorList>
    </citation>
    <scope>NUCLEOTIDE SEQUENCE</scope>
    <source>
        <strain evidence="4">R07B-5</strain>
    </source>
</reference>
<keyword evidence="5" id="KW-1185">Reference proteome</keyword>
<comment type="caution">
    <text evidence="4">The sequence shown here is derived from an EMBL/GenBank/DDBJ whole genome shotgun (WGS) entry which is preliminary data.</text>
</comment>
<dbReference type="InterPro" id="IPR011333">
    <property type="entry name" value="SKP1/BTB/POZ_sf"/>
</dbReference>
<dbReference type="Pfam" id="PF24681">
    <property type="entry name" value="Kelch_KLHDC2_KLHL20_DRC7"/>
    <property type="match status" value="1"/>
</dbReference>
<keyword evidence="2" id="KW-0677">Repeat</keyword>
<dbReference type="SMART" id="SM00612">
    <property type="entry name" value="Kelch"/>
    <property type="match status" value="4"/>
</dbReference>
<dbReference type="SMART" id="SM00875">
    <property type="entry name" value="BACK"/>
    <property type="match status" value="1"/>
</dbReference>
<sequence length="550" mass="61429">MKNVHKLRQKEEYTDVTLQSGDVQIQCHRVVLAVGSDYFKAIFRCGLQKNASDTVELTMEPEILSSIVDYMYTGGIELTVDNVESLVKACDVLQLDALKDSCEEFMTTLVDVTNCCRFFRLSRLYQLQNVLRTAKGLMLAEFKTAAFSDEFKELSSSELIDLIKDDDINVDDEDVVAQCVLDWVNHDVKRKSSFETVFERIRLPFCSAKYLCHMKSTCDMLTPKCVEYLNEALRFQADPAHQHEVSSCRTQPRRHFHVKPRLLAVGGLTCSKKVPRVKNNLCQYYNDVTSRWETLTKMPPSVGVMYSVCCVGRSLLLTGGMKEGVALNQCLLFDVATKKWEAMPPLVTARFYHRSVSMGNSVYVVGGRGVTDNNVLASVECLSLKRRQWTAMPDLPQAVYAAMVVTYGNSVFVFGGKDAQNAALSLTHVLDTTRRQWSSRSDSPEACDIGAAVTLNDAIYVVGGGDRTCLQYNPATDTWTRLSQPRGKHGNAPAVVWRGCILVAGGGGPNPESSAIEQYDPLTDTWSDWRSGLDMKLECHDMLNVDLCDL</sequence>
<dbReference type="EMBL" id="JAODUO010000850">
    <property type="protein sequence ID" value="KAK2173752.1"/>
    <property type="molecule type" value="Genomic_DNA"/>
</dbReference>
<proteinExistence type="predicted"/>